<evidence type="ECO:0000256" key="4">
    <source>
        <dbReference type="ARBA" id="ARBA00022807"/>
    </source>
</evidence>
<evidence type="ECO:0000256" key="1">
    <source>
        <dbReference type="ARBA" id="ARBA00007074"/>
    </source>
</evidence>
<reference evidence="6 7" key="1">
    <citation type="journal article" date="2010" name="J. Bacteriol.">
        <title>Genome sequences of Pelagibaca bermudensis HTCC2601T and Maritimibacter alkaliphilus HTCC2654T, the type strains of two marine Roseobacter genera.</title>
        <authorList>
            <person name="Thrash J.C."/>
            <person name="Cho J.C."/>
            <person name="Ferriera S."/>
            <person name="Johnson J."/>
            <person name="Vergin K.L."/>
            <person name="Giovannoni S.J."/>
        </authorList>
    </citation>
    <scope>NUCLEOTIDE SEQUENCE [LARGE SCALE GENOMIC DNA]</scope>
    <source>
        <strain evidence="6 7">HTCC2654</strain>
    </source>
</reference>
<dbReference type="PANTHER" id="PTHR47359">
    <property type="entry name" value="PEPTIDOGLYCAN DL-ENDOPEPTIDASE CWLO"/>
    <property type="match status" value="1"/>
</dbReference>
<keyword evidence="3" id="KW-0378">Hydrolase</keyword>
<protein>
    <recommendedName>
        <fullName evidence="5">NlpC/P60 domain-containing protein</fullName>
    </recommendedName>
</protein>
<dbReference type="Proteomes" id="UP000002931">
    <property type="component" value="Unassembled WGS sequence"/>
</dbReference>
<proteinExistence type="inferred from homology"/>
<dbReference type="MEROPS" id="C40.001"/>
<dbReference type="InterPro" id="IPR038765">
    <property type="entry name" value="Papain-like_cys_pep_sf"/>
</dbReference>
<dbReference type="SUPFAM" id="SSF54001">
    <property type="entry name" value="Cysteine proteinases"/>
    <property type="match status" value="1"/>
</dbReference>
<dbReference type="GO" id="GO:0006508">
    <property type="term" value="P:proteolysis"/>
    <property type="evidence" value="ECO:0007669"/>
    <property type="project" value="UniProtKB-KW"/>
</dbReference>
<evidence type="ECO:0000313" key="6">
    <source>
        <dbReference type="EMBL" id="EAQ14376.1"/>
    </source>
</evidence>
<comment type="similarity">
    <text evidence="1">Belongs to the peptidase C40 family.</text>
</comment>
<feature type="domain" description="NlpC/P60" evidence="5">
    <location>
        <begin position="171"/>
        <end position="292"/>
    </location>
</feature>
<dbReference type="RefSeq" id="WP_008333761.1">
    <property type="nucleotide sequence ID" value="NZ_CH902578.1"/>
</dbReference>
<accession>A3VBP3</accession>
<dbReference type="InterPro" id="IPR051794">
    <property type="entry name" value="PG_Endopeptidase_C40"/>
</dbReference>
<dbReference type="Gene3D" id="3.90.1720.10">
    <property type="entry name" value="endopeptidase domain like (from Nostoc punctiforme)"/>
    <property type="match status" value="1"/>
</dbReference>
<evidence type="ECO:0000256" key="2">
    <source>
        <dbReference type="ARBA" id="ARBA00022670"/>
    </source>
</evidence>
<dbReference type="HOGENOM" id="CLU_016043_13_3_5"/>
<gene>
    <name evidence="6" type="ORF">RB2654_16941</name>
</gene>
<name>A3VBP3_9RHOB</name>
<keyword evidence="4" id="KW-0788">Thiol protease</keyword>
<keyword evidence="2" id="KW-0645">Protease</keyword>
<dbReference type="InterPro" id="IPR000064">
    <property type="entry name" value="NLP_P60_dom"/>
</dbReference>
<comment type="caution">
    <text evidence="6">The sequence shown here is derived from an EMBL/GenBank/DDBJ whole genome shotgun (WGS) entry which is preliminary data.</text>
</comment>
<dbReference type="AlphaFoldDB" id="A3VBP3"/>
<dbReference type="Pfam" id="PF00877">
    <property type="entry name" value="NLPC_P60"/>
    <property type="match status" value="1"/>
</dbReference>
<organism evidence="6 7">
    <name type="scientific">Maritimibacter alkaliphilus HTCC2654</name>
    <dbReference type="NCBI Taxonomy" id="314271"/>
    <lineage>
        <taxon>Bacteria</taxon>
        <taxon>Pseudomonadati</taxon>
        <taxon>Pseudomonadota</taxon>
        <taxon>Alphaproteobacteria</taxon>
        <taxon>Rhodobacterales</taxon>
        <taxon>Roseobacteraceae</taxon>
        <taxon>Maritimibacter</taxon>
    </lineage>
</organism>
<dbReference type="STRING" id="314271.RB2654_16941"/>
<sequence length="292" mass="31700">MTDRRLLKSNGRVAHVSLRGQVDAEAFVQGERRSVAVPVATLRDALDPAKRLRELVLHDTFVVLDETDGRCFGFAEKDGYVGTIASDLLAEPGFEPTHVVSARQSYLVGSPELKTGDEALPISHGSRLTVFATHEGGRWGEVDMRRRPSEIDRHKTGRTQYVPMAHLRPIAEVESDPVAVAERFLGTPYLWGGNSGFGLDCSGLVQAAFLACGLTCPGDSDMQMSLGEAAEGPARRGDLLFWKGHVAMVADETRIIHANARAMGVTYEDMEAAIARIEAQGDGPVTAHRRLP</sequence>
<evidence type="ECO:0000256" key="3">
    <source>
        <dbReference type="ARBA" id="ARBA00022801"/>
    </source>
</evidence>
<dbReference type="GO" id="GO:0008234">
    <property type="term" value="F:cysteine-type peptidase activity"/>
    <property type="evidence" value="ECO:0007669"/>
    <property type="project" value="UniProtKB-KW"/>
</dbReference>
<evidence type="ECO:0000313" key="7">
    <source>
        <dbReference type="Proteomes" id="UP000002931"/>
    </source>
</evidence>
<dbReference type="PANTHER" id="PTHR47359:SF3">
    <property type="entry name" value="NLP_P60 DOMAIN-CONTAINING PROTEIN-RELATED"/>
    <property type="match status" value="1"/>
</dbReference>
<dbReference type="PROSITE" id="PS51935">
    <property type="entry name" value="NLPC_P60"/>
    <property type="match status" value="1"/>
</dbReference>
<evidence type="ECO:0000259" key="5">
    <source>
        <dbReference type="PROSITE" id="PS51935"/>
    </source>
</evidence>
<dbReference type="EMBL" id="AAMT01000002">
    <property type="protein sequence ID" value="EAQ14376.1"/>
    <property type="molecule type" value="Genomic_DNA"/>
</dbReference>
<dbReference type="eggNOG" id="COG0791">
    <property type="taxonomic scope" value="Bacteria"/>
</dbReference>
<keyword evidence="7" id="KW-1185">Reference proteome</keyword>